<keyword evidence="4" id="KW-0479">Metal-binding</keyword>
<keyword evidence="4" id="KW-0862">Zinc</keyword>
<dbReference type="GO" id="GO:0046872">
    <property type="term" value="F:metal ion binding"/>
    <property type="evidence" value="ECO:0007669"/>
    <property type="project" value="UniProtKB-KW"/>
</dbReference>
<keyword evidence="2" id="KW-0808">Transferase</keyword>
<evidence type="ECO:0000256" key="5">
    <source>
        <dbReference type="SAM" id="Phobius"/>
    </source>
</evidence>
<evidence type="ECO:0000313" key="8">
    <source>
        <dbReference type="Proteomes" id="UP000070366"/>
    </source>
</evidence>
<gene>
    <name evidence="7" type="ORF">HMPREF3293_00961</name>
</gene>
<feature type="binding site" evidence="4">
    <location>
        <position position="174"/>
    </location>
    <ligand>
        <name>Zn(2+)</name>
        <dbReference type="ChEBI" id="CHEBI:29105"/>
    </ligand>
</feature>
<dbReference type="Pfam" id="PF02146">
    <property type="entry name" value="SIR2"/>
    <property type="match status" value="1"/>
</dbReference>
<dbReference type="GO" id="GO:0034979">
    <property type="term" value="F:NAD-dependent protein lysine deacetylase activity"/>
    <property type="evidence" value="ECO:0007669"/>
    <property type="project" value="UniProtKB-EC"/>
</dbReference>
<feature type="binding site" evidence="4">
    <location>
        <position position="139"/>
    </location>
    <ligand>
        <name>Zn(2+)</name>
        <dbReference type="ChEBI" id="CHEBI:29105"/>
    </ligand>
</feature>
<dbReference type="SUPFAM" id="SSF52467">
    <property type="entry name" value="DHS-like NAD/FAD-binding domain"/>
    <property type="match status" value="1"/>
</dbReference>
<protein>
    <recommendedName>
        <fullName evidence="1">protein acetyllysine N-acetyltransferase</fullName>
        <ecNumber evidence="1">2.3.1.286</ecNumber>
    </recommendedName>
</protein>
<evidence type="ECO:0000256" key="4">
    <source>
        <dbReference type="PROSITE-ProRule" id="PRU00236"/>
    </source>
</evidence>
<dbReference type="OrthoDB" id="394960at2"/>
<keyword evidence="8" id="KW-1185">Reference proteome</keyword>
<evidence type="ECO:0000313" key="7">
    <source>
        <dbReference type="EMBL" id="KXK66224.1"/>
    </source>
</evidence>
<comment type="caution">
    <text evidence="7">The sequence shown here is derived from an EMBL/GenBank/DDBJ whole genome shotgun (WGS) entry which is preliminary data.</text>
</comment>
<dbReference type="EMBL" id="LSZW01000047">
    <property type="protein sequence ID" value="KXK66224.1"/>
    <property type="molecule type" value="Genomic_DNA"/>
</dbReference>
<proteinExistence type="predicted"/>
<dbReference type="Gene3D" id="3.30.1600.10">
    <property type="entry name" value="SIR2/SIRT2 'Small Domain"/>
    <property type="match status" value="1"/>
</dbReference>
<organism evidence="7 8">
    <name type="scientific">Christensenella minuta</name>
    <dbReference type="NCBI Taxonomy" id="626937"/>
    <lineage>
        <taxon>Bacteria</taxon>
        <taxon>Bacillati</taxon>
        <taxon>Bacillota</taxon>
        <taxon>Clostridia</taxon>
        <taxon>Christensenellales</taxon>
        <taxon>Christensenellaceae</taxon>
        <taxon>Christensenella</taxon>
    </lineage>
</organism>
<evidence type="ECO:0000256" key="3">
    <source>
        <dbReference type="ARBA" id="ARBA00023027"/>
    </source>
</evidence>
<dbReference type="InterPro" id="IPR003000">
    <property type="entry name" value="Sirtuin"/>
</dbReference>
<dbReference type="Proteomes" id="UP000070366">
    <property type="component" value="Unassembled WGS sequence"/>
</dbReference>
<keyword evidence="3" id="KW-0520">NAD</keyword>
<dbReference type="Gene3D" id="3.40.50.1220">
    <property type="entry name" value="TPP-binding domain"/>
    <property type="match status" value="1"/>
</dbReference>
<dbReference type="InterPro" id="IPR026590">
    <property type="entry name" value="Ssirtuin_cat_dom"/>
</dbReference>
<dbReference type="InterPro" id="IPR029035">
    <property type="entry name" value="DHS-like_NAD/FAD-binding_dom"/>
</dbReference>
<sequence>MKNDYGKRLERAYKAVQNAEYILIGAGAGLSASAGLSYSGERFEKQFADFIKKYGVEDMYSATFYPYKTQEELWAYWARHIAANRWDVPALPLYKELLKLIQDRDYFVITTNVDAQFEKAGFSMERFFAIQGDYGFFQCAKGCHSKLYRNEAAVREMIENAVDLKIPSSLVPKCPICGGDMSVHVRKDEYFVENEVWRQNHTRYSDYIKKVLDKKLVLLELGVGYNTPGIIRFPFEQITYQNVDATLVRFNRDYPNGAKENIRRTVAFTEDIAPAIRTLLRCEGGHHYGTGKTS</sequence>
<feature type="domain" description="Deacetylase sirtuin-type" evidence="6">
    <location>
        <begin position="2"/>
        <end position="286"/>
    </location>
</feature>
<dbReference type="RefSeq" id="WP_066520427.1">
    <property type="nucleotide sequence ID" value="NZ_CABMOF010000003.1"/>
</dbReference>
<dbReference type="InterPro" id="IPR026591">
    <property type="entry name" value="Sirtuin_cat_small_dom_sf"/>
</dbReference>
<keyword evidence="5" id="KW-1133">Transmembrane helix</keyword>
<evidence type="ECO:0000259" key="6">
    <source>
        <dbReference type="PROSITE" id="PS50305"/>
    </source>
</evidence>
<feature type="binding site" evidence="4">
    <location>
        <position position="177"/>
    </location>
    <ligand>
        <name>Zn(2+)</name>
        <dbReference type="ChEBI" id="CHEBI:29105"/>
    </ligand>
</feature>
<name>A0A136Q6J6_9FIRM</name>
<evidence type="ECO:0000256" key="1">
    <source>
        <dbReference type="ARBA" id="ARBA00012928"/>
    </source>
</evidence>
<dbReference type="EC" id="2.3.1.286" evidence="1"/>
<dbReference type="PROSITE" id="PS50305">
    <property type="entry name" value="SIRTUIN"/>
    <property type="match status" value="1"/>
</dbReference>
<dbReference type="GO" id="GO:0070403">
    <property type="term" value="F:NAD+ binding"/>
    <property type="evidence" value="ECO:0007669"/>
    <property type="project" value="InterPro"/>
</dbReference>
<dbReference type="KEGG" id="cmiu:B1H56_01780"/>
<evidence type="ECO:0000256" key="2">
    <source>
        <dbReference type="ARBA" id="ARBA00022679"/>
    </source>
</evidence>
<accession>A0A136Q6J6</accession>
<dbReference type="STRING" id="626937.HMPREF3293_00961"/>
<feature type="binding site" evidence="4">
    <location>
        <position position="143"/>
    </location>
    <ligand>
        <name>Zn(2+)</name>
        <dbReference type="ChEBI" id="CHEBI:29105"/>
    </ligand>
</feature>
<dbReference type="AlphaFoldDB" id="A0A136Q6J6"/>
<dbReference type="PATRIC" id="fig|626937.4.peg.948"/>
<keyword evidence="5" id="KW-0812">Transmembrane</keyword>
<reference evidence="7 8" key="1">
    <citation type="submission" date="2016-02" db="EMBL/GenBank/DDBJ databases">
        <authorList>
            <person name="Wen L."/>
            <person name="He K."/>
            <person name="Yang H."/>
        </authorList>
    </citation>
    <scope>NUCLEOTIDE SEQUENCE [LARGE SCALE GENOMIC DNA]</scope>
    <source>
        <strain evidence="7 8">DSM 22607</strain>
    </source>
</reference>
<feature type="transmembrane region" description="Helical" evidence="5">
    <location>
        <begin position="21"/>
        <end position="40"/>
    </location>
</feature>
<keyword evidence="5" id="KW-0472">Membrane</keyword>
<comment type="caution">
    <text evidence="4">Lacks conserved residue(s) required for the propagation of feature annotation.</text>
</comment>